<dbReference type="SUPFAM" id="SSF50911">
    <property type="entry name" value="Mannose 6-phosphate receptor domain"/>
    <property type="match status" value="1"/>
</dbReference>
<protein>
    <recommendedName>
        <fullName evidence="4">MRH domain-containing protein</fullName>
    </recommendedName>
</protein>
<evidence type="ECO:0000313" key="6">
    <source>
        <dbReference type="Proteomes" id="UP000695562"/>
    </source>
</evidence>
<dbReference type="PROSITE" id="PS51914">
    <property type="entry name" value="MRH"/>
    <property type="match status" value="1"/>
</dbReference>
<evidence type="ECO:0000259" key="4">
    <source>
        <dbReference type="PROSITE" id="PS51914"/>
    </source>
</evidence>
<keyword evidence="1 3" id="KW-0732">Signal</keyword>
<dbReference type="Proteomes" id="UP000695562">
    <property type="component" value="Unassembled WGS sequence"/>
</dbReference>
<reference evidence="5" key="1">
    <citation type="submission" date="2020-01" db="EMBL/GenBank/DDBJ databases">
        <title>Development of genomics and gene disruption for Polysphondylium violaceum indicates a role for the polyketide synthase stlB in stalk morphogenesis.</title>
        <authorList>
            <person name="Narita B."/>
            <person name="Kawabe Y."/>
            <person name="Kin K."/>
            <person name="Saito T."/>
            <person name="Gibbs R."/>
            <person name="Kuspa A."/>
            <person name="Muzny D."/>
            <person name="Queller D."/>
            <person name="Richards S."/>
            <person name="Strassman J."/>
            <person name="Sucgang R."/>
            <person name="Worley K."/>
            <person name="Schaap P."/>
        </authorList>
    </citation>
    <scope>NUCLEOTIDE SEQUENCE</scope>
    <source>
        <strain evidence="5">QSvi11</strain>
    </source>
</reference>
<feature type="signal peptide" evidence="3">
    <location>
        <begin position="1"/>
        <end position="19"/>
    </location>
</feature>
<comment type="caution">
    <text evidence="5">The sequence shown here is derived from an EMBL/GenBank/DDBJ whole genome shotgun (WGS) entry which is preliminary data.</text>
</comment>
<dbReference type="InterPro" id="IPR009011">
    <property type="entry name" value="Man6P_isomerase_rcpt-bd_dom_sf"/>
</dbReference>
<keyword evidence="2" id="KW-1015">Disulfide bond</keyword>
<feature type="domain" description="MRH" evidence="4">
    <location>
        <begin position="24"/>
        <end position="162"/>
    </location>
</feature>
<dbReference type="AlphaFoldDB" id="A0A8J4Q2H3"/>
<dbReference type="EMBL" id="AJWJ01000044">
    <property type="protein sequence ID" value="KAF2076932.1"/>
    <property type="molecule type" value="Genomic_DNA"/>
</dbReference>
<evidence type="ECO:0000256" key="2">
    <source>
        <dbReference type="ARBA" id="ARBA00023157"/>
    </source>
</evidence>
<proteinExistence type="predicted"/>
<evidence type="ECO:0000256" key="3">
    <source>
        <dbReference type="SAM" id="SignalP"/>
    </source>
</evidence>
<feature type="chain" id="PRO_5035262630" description="MRH domain-containing protein" evidence="3">
    <location>
        <begin position="20"/>
        <end position="163"/>
    </location>
</feature>
<organism evidence="5 6">
    <name type="scientific">Polysphondylium violaceum</name>
    <dbReference type="NCBI Taxonomy" id="133409"/>
    <lineage>
        <taxon>Eukaryota</taxon>
        <taxon>Amoebozoa</taxon>
        <taxon>Evosea</taxon>
        <taxon>Eumycetozoa</taxon>
        <taxon>Dictyostelia</taxon>
        <taxon>Dictyosteliales</taxon>
        <taxon>Dictyosteliaceae</taxon>
        <taxon>Polysphondylium</taxon>
    </lineage>
</organism>
<accession>A0A8J4Q2H3</accession>
<keyword evidence="6" id="KW-1185">Reference proteome</keyword>
<evidence type="ECO:0000313" key="5">
    <source>
        <dbReference type="EMBL" id="KAF2076932.1"/>
    </source>
</evidence>
<evidence type="ECO:0000256" key="1">
    <source>
        <dbReference type="ARBA" id="ARBA00022729"/>
    </source>
</evidence>
<dbReference type="InterPro" id="IPR044865">
    <property type="entry name" value="MRH_dom"/>
</dbReference>
<gene>
    <name evidence="5" type="ORF">CYY_001770</name>
</gene>
<name>A0A8J4Q2H3_9MYCE</name>
<dbReference type="Gene3D" id="2.70.130.10">
    <property type="entry name" value="Mannose-6-phosphate receptor binding domain"/>
    <property type="match status" value="1"/>
</dbReference>
<sequence length="163" mass="17371">MLKLSITLSLLLCIVAINAQTTPNTCNYSFSYLDFNLGPFTNQSYGIGLSESESIYLSVCGPNPYCTEMLGYDVSFCSDSESGVVDLGVPSTGVFSRYGKSIGKPGIILTTQSKGLCSGNTPYTSKTIMQCKQGAASTIYRGEFTSECEVSVYLYGNAACPGQ</sequence>